<protein>
    <submittedName>
        <fullName evidence="2">Uncharacterized protein</fullName>
    </submittedName>
</protein>
<dbReference type="PANTHER" id="PTHR38355:SF1">
    <property type="entry name" value="OS06G0149500 PROTEIN"/>
    <property type="match status" value="1"/>
</dbReference>
<dbReference type="PANTHER" id="PTHR38355">
    <property type="entry name" value="OS06G0149500 PROTEIN"/>
    <property type="match status" value="1"/>
</dbReference>
<gene>
    <name evidence="2" type="ORF">FSB_LOCUS40002</name>
</gene>
<dbReference type="AlphaFoldDB" id="A0A2N9HK51"/>
<feature type="coiled-coil region" evidence="1">
    <location>
        <begin position="36"/>
        <end position="63"/>
    </location>
</feature>
<proteinExistence type="predicted"/>
<accession>A0A2N9HK51</accession>
<keyword evidence="1" id="KW-0175">Coiled coil</keyword>
<reference evidence="2" key="1">
    <citation type="submission" date="2018-02" db="EMBL/GenBank/DDBJ databases">
        <authorList>
            <person name="Cohen D.B."/>
            <person name="Kent A.D."/>
        </authorList>
    </citation>
    <scope>NUCLEOTIDE SEQUENCE</scope>
</reference>
<dbReference type="EMBL" id="OIVN01003558">
    <property type="protein sequence ID" value="SPD12120.1"/>
    <property type="molecule type" value="Genomic_DNA"/>
</dbReference>
<evidence type="ECO:0000256" key="1">
    <source>
        <dbReference type="SAM" id="Coils"/>
    </source>
</evidence>
<dbReference type="GO" id="GO:0005739">
    <property type="term" value="C:mitochondrion"/>
    <property type="evidence" value="ECO:0007669"/>
    <property type="project" value="TreeGrafter"/>
</dbReference>
<name>A0A2N9HK51_FAGSY</name>
<evidence type="ECO:0000313" key="2">
    <source>
        <dbReference type="EMBL" id="SPD12120.1"/>
    </source>
</evidence>
<sequence length="364" mass="39994">MELANKVVSTVTKAANNNTVISVCLVGSFLALSVRSVNQQRDIEAMEAEKESLTKSNKAMKKAMWDWKQQLFAEASTDSALIPLARLKAIYGEAPASQIGVSGVVGGSSEKMLVLMLGMVNEFGSSMTHDAEEIISPSQNAFVQGQQILDSVLIANEMLDSRLKEVRFSILINGSPQGFFASSRGLRQGDPLSPLLFVIVMETLSRLMDRASSGGFLSGFQVCSSEGGSLVVVFTWFEVVSRLKINLGKSEMVPVGEVPNLEDLVELLGCKLRSLPMTYFGLPLGAKFNSTSIWNTILEKMEKRFNQALLGKWLWRYGMKRVAYWRKVVEGKYGNMWGGWCIGAVRGSYASAKIGIVSRLLYPM</sequence>
<organism evidence="2">
    <name type="scientific">Fagus sylvatica</name>
    <name type="common">Beechnut</name>
    <dbReference type="NCBI Taxonomy" id="28930"/>
    <lineage>
        <taxon>Eukaryota</taxon>
        <taxon>Viridiplantae</taxon>
        <taxon>Streptophyta</taxon>
        <taxon>Embryophyta</taxon>
        <taxon>Tracheophyta</taxon>
        <taxon>Spermatophyta</taxon>
        <taxon>Magnoliopsida</taxon>
        <taxon>eudicotyledons</taxon>
        <taxon>Gunneridae</taxon>
        <taxon>Pentapetalae</taxon>
        <taxon>rosids</taxon>
        <taxon>fabids</taxon>
        <taxon>Fagales</taxon>
        <taxon>Fagaceae</taxon>
        <taxon>Fagus</taxon>
    </lineage>
</organism>